<reference evidence="2" key="2">
    <citation type="submission" date="2012-06" db="EMBL/GenBank/DDBJ databases">
        <authorList>
            <person name="Yu Y."/>
            <person name="Currie J."/>
            <person name="Lomeli R."/>
            <person name="Angelova A."/>
            <person name="Collura K."/>
            <person name="Wissotski M."/>
            <person name="Campos D."/>
            <person name="Kudrna D."/>
            <person name="Golser W."/>
            <person name="Ashely E."/>
            <person name="Descour A."/>
            <person name="Fernandes J."/>
            <person name="Soderlund C."/>
            <person name="Walbot V."/>
        </authorList>
    </citation>
    <scope>NUCLEOTIDE SEQUENCE</scope>
    <source>
        <strain evidence="2">B73</strain>
    </source>
</reference>
<organism evidence="2">
    <name type="scientific">Zea mays</name>
    <name type="common">Maize</name>
    <dbReference type="NCBI Taxonomy" id="4577"/>
    <lineage>
        <taxon>Eukaryota</taxon>
        <taxon>Viridiplantae</taxon>
        <taxon>Streptophyta</taxon>
        <taxon>Embryophyta</taxon>
        <taxon>Tracheophyta</taxon>
        <taxon>Spermatophyta</taxon>
        <taxon>Magnoliopsida</taxon>
        <taxon>Liliopsida</taxon>
        <taxon>Poales</taxon>
        <taxon>Poaceae</taxon>
        <taxon>PACMAD clade</taxon>
        <taxon>Panicoideae</taxon>
        <taxon>Andropogonodae</taxon>
        <taxon>Andropogoneae</taxon>
        <taxon>Tripsacinae</taxon>
        <taxon>Zea</taxon>
    </lineage>
</organism>
<sequence>MVSLSLSPRRLGRLGLGSEGAPEVPPARHVHHRPEPCFHGRSNLGMKGQGCPGGSRVVGVGVELVGLSVEAPDEEEAGNGGGEEDEDHPQRAHLFSCCLL</sequence>
<evidence type="ECO:0000256" key="1">
    <source>
        <dbReference type="SAM" id="MobiDB-lite"/>
    </source>
</evidence>
<dbReference type="AlphaFoldDB" id="C0PML8"/>
<dbReference type="EMBL" id="BT069537">
    <property type="protein sequence ID" value="ACN36434.1"/>
    <property type="molecule type" value="mRNA"/>
</dbReference>
<accession>C0PML8</accession>
<evidence type="ECO:0000313" key="2">
    <source>
        <dbReference type="EMBL" id="ACN36434.1"/>
    </source>
</evidence>
<feature type="region of interest" description="Disordered" evidence="1">
    <location>
        <begin position="1"/>
        <end position="36"/>
    </location>
</feature>
<reference evidence="2" key="1">
    <citation type="journal article" date="2009" name="PLoS Genet.">
        <title>Sequencing, mapping, and analysis of 27,455 maize full-length cDNAs.</title>
        <authorList>
            <person name="Soderlund C."/>
            <person name="Descour A."/>
            <person name="Kudrna D."/>
            <person name="Bomhoff M."/>
            <person name="Boyd L."/>
            <person name="Currie J."/>
            <person name="Angelova A."/>
            <person name="Collura K."/>
            <person name="Wissotski M."/>
            <person name="Ashley E."/>
            <person name="Morrow D."/>
            <person name="Fernandes J."/>
            <person name="Walbot V."/>
            <person name="Yu Y."/>
        </authorList>
    </citation>
    <scope>NUCLEOTIDE SEQUENCE</scope>
    <source>
        <strain evidence="2">B73</strain>
    </source>
</reference>
<feature type="region of interest" description="Disordered" evidence="1">
    <location>
        <begin position="69"/>
        <end position="90"/>
    </location>
</feature>
<feature type="compositionally biased region" description="Acidic residues" evidence="1">
    <location>
        <begin position="71"/>
        <end position="87"/>
    </location>
</feature>
<name>C0PML8_MAIZE</name>
<proteinExistence type="evidence at transcript level"/>
<protein>
    <submittedName>
        <fullName evidence="2">Uncharacterized protein</fullName>
    </submittedName>
</protein>